<dbReference type="OrthoDB" id="2644341at2"/>
<dbReference type="PROSITE" id="PS51257">
    <property type="entry name" value="PROKAR_LIPOPROTEIN"/>
    <property type="match status" value="1"/>
</dbReference>
<protein>
    <submittedName>
        <fullName evidence="2">Extracellular solute-binding protein</fullName>
    </submittedName>
</protein>
<evidence type="ECO:0000313" key="2">
    <source>
        <dbReference type="EMBL" id="TDD72677.1"/>
    </source>
</evidence>
<dbReference type="EMBL" id="SMLB01000002">
    <property type="protein sequence ID" value="TDD72677.1"/>
    <property type="molecule type" value="Genomic_DNA"/>
</dbReference>
<dbReference type="AlphaFoldDB" id="A0A4V2YT68"/>
<gene>
    <name evidence="2" type="ORF">E1262_02135</name>
</gene>
<proteinExistence type="predicted"/>
<feature type="signal peptide" evidence="1">
    <location>
        <begin position="1"/>
        <end position="22"/>
    </location>
</feature>
<name>A0A4V2YT68_9ACTN</name>
<dbReference type="PANTHER" id="PTHR43649:SF16">
    <property type="entry name" value="SUGAR-BINDING LIPOPROTEIN"/>
    <property type="match status" value="1"/>
</dbReference>
<keyword evidence="3" id="KW-1185">Reference proteome</keyword>
<evidence type="ECO:0000313" key="3">
    <source>
        <dbReference type="Proteomes" id="UP000295217"/>
    </source>
</evidence>
<feature type="chain" id="PRO_5038951036" evidence="1">
    <location>
        <begin position="23"/>
        <end position="460"/>
    </location>
</feature>
<dbReference type="InterPro" id="IPR006059">
    <property type="entry name" value="SBP"/>
</dbReference>
<accession>A0A4V2YT68</accession>
<dbReference type="SUPFAM" id="SSF53850">
    <property type="entry name" value="Periplasmic binding protein-like II"/>
    <property type="match status" value="1"/>
</dbReference>
<dbReference type="RefSeq" id="WP_132101394.1">
    <property type="nucleotide sequence ID" value="NZ_SMLB01000002.1"/>
</dbReference>
<dbReference type="PANTHER" id="PTHR43649">
    <property type="entry name" value="ARABINOSE-BINDING PROTEIN-RELATED"/>
    <property type="match status" value="1"/>
</dbReference>
<dbReference type="InterPro" id="IPR050490">
    <property type="entry name" value="Bact_solute-bd_prot1"/>
</dbReference>
<dbReference type="Gene3D" id="3.40.190.10">
    <property type="entry name" value="Periplasmic binding protein-like II"/>
    <property type="match status" value="1"/>
</dbReference>
<dbReference type="Pfam" id="PF01547">
    <property type="entry name" value="SBP_bac_1"/>
    <property type="match status" value="1"/>
</dbReference>
<evidence type="ECO:0000256" key="1">
    <source>
        <dbReference type="SAM" id="SignalP"/>
    </source>
</evidence>
<reference evidence="2 3" key="1">
    <citation type="submission" date="2019-02" db="EMBL/GenBank/DDBJ databases">
        <title>Draft genome sequences of novel Actinobacteria.</title>
        <authorList>
            <person name="Sahin N."/>
            <person name="Ay H."/>
            <person name="Saygin H."/>
        </authorList>
    </citation>
    <scope>NUCLEOTIDE SEQUENCE [LARGE SCALE GENOMIC DNA]</scope>
    <source>
        <strain evidence="2 3">8K307</strain>
    </source>
</reference>
<keyword evidence="1" id="KW-0732">Signal</keyword>
<sequence length="460" mass="48728">MNVRSSRTAALAIAIISVAGLAACSDSDDAAGGSGSGDVVQITVADLPPSTEEARREQFLDKVAAFEAENPDIDIEPAEGKWEANTFAARLASGELETVFRVPLTEPQALIARGQVADITDEAADLPHFDTVDERALAPVQDESGRLFGIPTDLYAMGLLYNRELFTQAGLDPDDPPATWDDVRAAARQIAERTGVPGFAFPTINNTGGWVFTSMVYSFGGRLQDDDGDEVSSTLTDDPAVEALELLKAMRWDDQSMGTQHLSEALEVVKAFAAGQVGMVIGLPSQYRDYAVQYSGSPEAFGVTALPTGSEPSTLLSGAVMMVSPKASDEQRAAAVKWIDFNYLRSKHDADIAGEGAAAQAADGLPVGIPKVPFYGDEVVAAVLAAESGHVNVPLENFQPFVDRLEGQEFVPEPRVAAQEVYGALDSALQAVLTQQDADPAAELAAADDKARAAIDRAQR</sequence>
<organism evidence="2 3">
    <name type="scientific">Jiangella aurantiaca</name>
    <dbReference type="NCBI Taxonomy" id="2530373"/>
    <lineage>
        <taxon>Bacteria</taxon>
        <taxon>Bacillati</taxon>
        <taxon>Actinomycetota</taxon>
        <taxon>Actinomycetes</taxon>
        <taxon>Jiangellales</taxon>
        <taxon>Jiangellaceae</taxon>
        <taxon>Jiangella</taxon>
    </lineage>
</organism>
<comment type="caution">
    <text evidence="2">The sequence shown here is derived from an EMBL/GenBank/DDBJ whole genome shotgun (WGS) entry which is preliminary data.</text>
</comment>
<dbReference type="Proteomes" id="UP000295217">
    <property type="component" value="Unassembled WGS sequence"/>
</dbReference>